<evidence type="ECO:0000259" key="1">
    <source>
        <dbReference type="Pfam" id="PF00884"/>
    </source>
</evidence>
<evidence type="ECO:0000313" key="2">
    <source>
        <dbReference type="EMBL" id="SFS68448.1"/>
    </source>
</evidence>
<dbReference type="Gene3D" id="3.40.720.10">
    <property type="entry name" value="Alkaline Phosphatase, subunit A"/>
    <property type="match status" value="1"/>
</dbReference>
<accession>A0A1I6RVF3</accession>
<dbReference type="Pfam" id="PF00884">
    <property type="entry name" value="Sulfatase"/>
    <property type="match status" value="1"/>
</dbReference>
<evidence type="ECO:0000313" key="3">
    <source>
        <dbReference type="Proteomes" id="UP000199199"/>
    </source>
</evidence>
<gene>
    <name evidence="2" type="ORF">SAMN04488556_2160</name>
</gene>
<name>A0A1I6RVF3_9EURY</name>
<dbReference type="Proteomes" id="UP000199199">
    <property type="component" value="Unassembled WGS sequence"/>
</dbReference>
<dbReference type="SUPFAM" id="SSF53649">
    <property type="entry name" value="Alkaline phosphatase-like"/>
    <property type="match status" value="1"/>
</dbReference>
<protein>
    <recommendedName>
        <fullName evidence="1">Sulfatase N-terminal domain-containing protein</fullName>
    </recommendedName>
</protein>
<keyword evidence="3" id="KW-1185">Reference proteome</keyword>
<sequence>MPDYYTFGNFKRAIQNPSLFLYESRRIAGSPFHSMYNQYINKKSENGIDVMSEDWDNLIILDACRYDYFASQNSLDGKLEEVTSRGKRSWEFMEGNFVGREFHDTVYVTANPHTSKLDDDLFHSVELLLNRWDDEIGTVQPEEVVSAAVEAHESYPNKKLIIHFMQPHRPYIGPTAEKLRERVDLVGFDNSSDGVQIWGAAKQGDITVSEVRKAYSESLEGVLDHVETLLDNINGKSVVTSDHGEMLGERIFPFANRLWGHSEGIATHTLLKVPWLIIDSDKRRETYQETPSTNMEFEEDVIQDRLQALGYKT</sequence>
<reference evidence="3" key="1">
    <citation type="submission" date="2016-10" db="EMBL/GenBank/DDBJ databases">
        <authorList>
            <person name="Varghese N."/>
            <person name="Submissions S."/>
        </authorList>
    </citation>
    <scope>NUCLEOTIDE SEQUENCE [LARGE SCALE GENOMIC DNA]</scope>
    <source>
        <strain evidence="3">DSM 22427</strain>
    </source>
</reference>
<dbReference type="AlphaFoldDB" id="A0A1I6RVF3"/>
<organism evidence="2 3">
    <name type="scientific">Halostagnicola kamekurae</name>
    <dbReference type="NCBI Taxonomy" id="619731"/>
    <lineage>
        <taxon>Archaea</taxon>
        <taxon>Methanobacteriati</taxon>
        <taxon>Methanobacteriota</taxon>
        <taxon>Stenosarchaea group</taxon>
        <taxon>Halobacteria</taxon>
        <taxon>Halobacteriales</taxon>
        <taxon>Natrialbaceae</taxon>
        <taxon>Halostagnicola</taxon>
    </lineage>
</organism>
<dbReference type="OrthoDB" id="100846at2157"/>
<dbReference type="EMBL" id="FOZS01000002">
    <property type="protein sequence ID" value="SFS68448.1"/>
    <property type="molecule type" value="Genomic_DNA"/>
</dbReference>
<dbReference type="InterPro" id="IPR000917">
    <property type="entry name" value="Sulfatase_N"/>
</dbReference>
<feature type="domain" description="Sulfatase N-terminal" evidence="1">
    <location>
        <begin position="155"/>
        <end position="297"/>
    </location>
</feature>
<dbReference type="RefSeq" id="WP_217642009.1">
    <property type="nucleotide sequence ID" value="NZ_FOZS01000002.1"/>
</dbReference>
<proteinExistence type="predicted"/>
<dbReference type="InterPro" id="IPR017850">
    <property type="entry name" value="Alkaline_phosphatase_core_sf"/>
</dbReference>